<evidence type="ECO:0000313" key="4">
    <source>
        <dbReference type="Proteomes" id="UP001158045"/>
    </source>
</evidence>
<dbReference type="RefSeq" id="WP_281093304.1">
    <property type="nucleotide sequence ID" value="NZ_JARYZI010000002.1"/>
</dbReference>
<feature type="transmembrane region" description="Helical" evidence="1">
    <location>
        <begin position="54"/>
        <end position="75"/>
    </location>
</feature>
<comment type="caution">
    <text evidence="3">The sequence shown here is derived from an EMBL/GenBank/DDBJ whole genome shotgun (WGS) entry which is preliminary data.</text>
</comment>
<keyword evidence="1" id="KW-0472">Membrane</keyword>
<dbReference type="Pfam" id="PF14317">
    <property type="entry name" value="YcxB"/>
    <property type="match status" value="1"/>
</dbReference>
<accession>A0ABT6NAQ2</accession>
<evidence type="ECO:0000259" key="2">
    <source>
        <dbReference type="Pfam" id="PF14317"/>
    </source>
</evidence>
<name>A0ABT6NAQ2_9FIRM</name>
<dbReference type="Proteomes" id="UP001158045">
    <property type="component" value="Unassembled WGS sequence"/>
</dbReference>
<keyword evidence="4" id="KW-1185">Reference proteome</keyword>
<keyword evidence="1" id="KW-1133">Transmembrane helix</keyword>
<organism evidence="3 4">
    <name type="scientific">Fusibacter bizertensis</name>
    <dbReference type="NCBI Taxonomy" id="1488331"/>
    <lineage>
        <taxon>Bacteria</taxon>
        <taxon>Bacillati</taxon>
        <taxon>Bacillota</taxon>
        <taxon>Clostridia</taxon>
        <taxon>Eubacteriales</taxon>
        <taxon>Eubacteriales Family XII. Incertae Sedis</taxon>
        <taxon>Fusibacter</taxon>
    </lineage>
</organism>
<feature type="transmembrane region" description="Helical" evidence="1">
    <location>
        <begin position="31"/>
        <end position="48"/>
    </location>
</feature>
<feature type="domain" description="YcxB-like C-terminal" evidence="2">
    <location>
        <begin position="117"/>
        <end position="165"/>
    </location>
</feature>
<reference evidence="3 4" key="1">
    <citation type="submission" date="2023-04" db="EMBL/GenBank/DDBJ databases">
        <title>Fusibacter bizertensis strain WBS, isolated from littoral bottom sediments of the Arctic seas - biochemical and genomic analysis.</title>
        <authorList>
            <person name="Brioukhanov A.L."/>
        </authorList>
    </citation>
    <scope>NUCLEOTIDE SEQUENCE [LARGE SCALE GENOMIC DNA]</scope>
    <source>
        <strain evidence="3 4">WBS</strain>
    </source>
</reference>
<proteinExistence type="predicted"/>
<evidence type="ECO:0000256" key="1">
    <source>
        <dbReference type="SAM" id="Phobius"/>
    </source>
</evidence>
<dbReference type="EMBL" id="JARYZI010000002">
    <property type="protein sequence ID" value="MDH8677490.1"/>
    <property type="molecule type" value="Genomic_DNA"/>
</dbReference>
<protein>
    <submittedName>
        <fullName evidence="3">YcxB family protein</fullName>
    </submittedName>
</protein>
<sequence>MKINYELSQDDYIGFNINFIETSPVMKRSLFIQRFLFPIIYLIVPNFLSPIMEIPYAFLMVIFSGVALMWMIFYAKWYKSRIASKIKKLLNAGRVPGIVGAHELVADASQISDKTLESFTNYNMVEKVNETKTFLYVYVSEVMAYIVPKSAFKNEAELQAFREILAQLMNKKV</sequence>
<evidence type="ECO:0000313" key="3">
    <source>
        <dbReference type="EMBL" id="MDH8677490.1"/>
    </source>
</evidence>
<gene>
    <name evidence="3" type="ORF">QE109_04990</name>
</gene>
<keyword evidence="1" id="KW-0812">Transmembrane</keyword>
<dbReference type="InterPro" id="IPR025588">
    <property type="entry name" value="YcxB-like_C"/>
</dbReference>